<evidence type="ECO:0000313" key="2">
    <source>
        <dbReference type="Proteomes" id="UP001234989"/>
    </source>
</evidence>
<dbReference type="EMBL" id="CP133618">
    <property type="protein sequence ID" value="WMV38214.1"/>
    <property type="molecule type" value="Genomic_DNA"/>
</dbReference>
<accession>A0AAF0U2X8</accession>
<organism evidence="1 2">
    <name type="scientific">Solanum verrucosum</name>
    <dbReference type="NCBI Taxonomy" id="315347"/>
    <lineage>
        <taxon>Eukaryota</taxon>
        <taxon>Viridiplantae</taxon>
        <taxon>Streptophyta</taxon>
        <taxon>Embryophyta</taxon>
        <taxon>Tracheophyta</taxon>
        <taxon>Spermatophyta</taxon>
        <taxon>Magnoliopsida</taxon>
        <taxon>eudicotyledons</taxon>
        <taxon>Gunneridae</taxon>
        <taxon>Pentapetalae</taxon>
        <taxon>asterids</taxon>
        <taxon>lamiids</taxon>
        <taxon>Solanales</taxon>
        <taxon>Solanaceae</taxon>
        <taxon>Solanoideae</taxon>
        <taxon>Solaneae</taxon>
        <taxon>Solanum</taxon>
    </lineage>
</organism>
<keyword evidence="2" id="KW-1185">Reference proteome</keyword>
<proteinExistence type="predicted"/>
<evidence type="ECO:0000313" key="1">
    <source>
        <dbReference type="EMBL" id="WMV38214.1"/>
    </source>
</evidence>
<name>A0AAF0U2X8_SOLVR</name>
<dbReference type="Proteomes" id="UP001234989">
    <property type="component" value="Chromosome 7"/>
</dbReference>
<reference evidence="1" key="1">
    <citation type="submission" date="2023-08" db="EMBL/GenBank/DDBJ databases">
        <title>A de novo genome assembly of Solanum verrucosum Schlechtendal, a Mexican diploid species geographically isolated from the other diploid A-genome species in potato relatives.</title>
        <authorList>
            <person name="Hosaka K."/>
        </authorList>
    </citation>
    <scope>NUCLEOTIDE SEQUENCE</scope>
    <source>
        <tissue evidence="1">Young leaves</tissue>
    </source>
</reference>
<protein>
    <submittedName>
        <fullName evidence="1">Uncharacterized protein</fullName>
    </submittedName>
</protein>
<dbReference type="AlphaFoldDB" id="A0AAF0U2X8"/>
<gene>
    <name evidence="1" type="ORF">MTR67_031599</name>
</gene>
<sequence>MSFHPQTNGYHYNIGMAPFEDIYDRRCKSLIGWFEVGEVDLIGPELVHEAMENV</sequence>